<evidence type="ECO:0000259" key="6">
    <source>
        <dbReference type="SMART" id="SM00226"/>
    </source>
</evidence>
<dbReference type="AlphaFoldDB" id="A0AAU7DVZ1"/>
<feature type="active site" description="Nucleophile" evidence="5">
    <location>
        <position position="11"/>
    </location>
</feature>
<protein>
    <recommendedName>
        <fullName evidence="2">protein-tyrosine-phosphatase</fullName>
        <ecNumber evidence="2">3.1.3.48</ecNumber>
    </recommendedName>
</protein>
<dbReference type="PANTHER" id="PTHR11717">
    <property type="entry name" value="LOW MOLECULAR WEIGHT PROTEIN TYROSINE PHOSPHATASE"/>
    <property type="match status" value="1"/>
</dbReference>
<sequence>MPDQFTILTVCTGNICRSPLAQLLLAQAFAGFPVVRVASMGTRAIVGAGMPPHSLAIAHRYGVQSPEDHVSTQMTAGELQTGDLILAMSREHARLVAEMNPRISTKIFTVREFARLADATTDTDLMMEFKAVRPDSAVTKLRTGVTCVGLGRGTTQSPADPALDDVVDPYGHGQGVYERSANELIPAVNSTVSILHRALSLES</sequence>
<organism evidence="7">
    <name type="scientific">Jonesiaceae bacterium BS-20</name>
    <dbReference type="NCBI Taxonomy" id="3120821"/>
    <lineage>
        <taxon>Bacteria</taxon>
        <taxon>Bacillati</taxon>
        <taxon>Actinomycetota</taxon>
        <taxon>Actinomycetes</taxon>
        <taxon>Micrococcales</taxon>
        <taxon>Jonesiaceae</taxon>
    </lineage>
</organism>
<feature type="domain" description="Phosphotyrosine protein phosphatase I" evidence="6">
    <location>
        <begin position="5"/>
        <end position="187"/>
    </location>
</feature>
<reference evidence="7" key="1">
    <citation type="submission" date="2024-02" db="EMBL/GenBank/DDBJ databases">
        <title>Tomenella chthoni gen. nov. sp. nov., a member of the family Jonesiaceae isolated from bat guano.</title>
        <authorList>
            <person name="Miller S.L."/>
            <person name="King J."/>
            <person name="Sankaranarayanan K."/>
            <person name="Lawson P.A."/>
        </authorList>
    </citation>
    <scope>NUCLEOTIDE SEQUENCE</scope>
    <source>
        <strain evidence="7">BS-20</strain>
    </source>
</reference>
<evidence type="ECO:0000256" key="2">
    <source>
        <dbReference type="ARBA" id="ARBA00013064"/>
    </source>
</evidence>
<feature type="active site" evidence="5">
    <location>
        <position position="17"/>
    </location>
</feature>
<comment type="similarity">
    <text evidence="1">Belongs to the low molecular weight phosphotyrosine protein phosphatase family.</text>
</comment>
<evidence type="ECO:0000256" key="1">
    <source>
        <dbReference type="ARBA" id="ARBA00011063"/>
    </source>
</evidence>
<dbReference type="InterPro" id="IPR017867">
    <property type="entry name" value="Tyr_phospatase_low_mol_wt"/>
</dbReference>
<proteinExistence type="inferred from homology"/>
<evidence type="ECO:0000256" key="4">
    <source>
        <dbReference type="ARBA" id="ARBA00022912"/>
    </source>
</evidence>
<dbReference type="GO" id="GO:0004725">
    <property type="term" value="F:protein tyrosine phosphatase activity"/>
    <property type="evidence" value="ECO:0007669"/>
    <property type="project" value="UniProtKB-EC"/>
</dbReference>
<dbReference type="EC" id="3.1.3.48" evidence="2"/>
<dbReference type="InterPro" id="IPR050438">
    <property type="entry name" value="LMW_PTPase"/>
</dbReference>
<dbReference type="InterPro" id="IPR023485">
    <property type="entry name" value="Ptyr_pPase"/>
</dbReference>
<dbReference type="PANTHER" id="PTHR11717:SF7">
    <property type="entry name" value="LOW MOLECULAR WEIGHT PHOSPHOTYROSINE PROTEIN PHOSPHATASE"/>
    <property type="match status" value="1"/>
</dbReference>
<dbReference type="Gene3D" id="3.40.50.2300">
    <property type="match status" value="1"/>
</dbReference>
<accession>A0AAU7DVZ1</accession>
<evidence type="ECO:0000256" key="5">
    <source>
        <dbReference type="PIRSR" id="PIRSR617867-1"/>
    </source>
</evidence>
<keyword evidence="3" id="KW-0378">Hydrolase</keyword>
<evidence type="ECO:0000313" key="7">
    <source>
        <dbReference type="EMBL" id="XBH22174.1"/>
    </source>
</evidence>
<name>A0AAU7DVZ1_9MICO</name>
<evidence type="ECO:0000256" key="3">
    <source>
        <dbReference type="ARBA" id="ARBA00022801"/>
    </source>
</evidence>
<gene>
    <name evidence="7" type="ORF">V5R04_02800</name>
</gene>
<dbReference type="Pfam" id="PF01451">
    <property type="entry name" value="LMWPc"/>
    <property type="match status" value="1"/>
</dbReference>
<dbReference type="SMART" id="SM00226">
    <property type="entry name" value="LMWPc"/>
    <property type="match status" value="1"/>
</dbReference>
<dbReference type="PRINTS" id="PR00719">
    <property type="entry name" value="LMWPTPASE"/>
</dbReference>
<dbReference type="InterPro" id="IPR036196">
    <property type="entry name" value="Ptyr_pPase_sf"/>
</dbReference>
<dbReference type="SUPFAM" id="SSF52788">
    <property type="entry name" value="Phosphotyrosine protein phosphatases I"/>
    <property type="match status" value="1"/>
</dbReference>
<dbReference type="EMBL" id="CP146203">
    <property type="protein sequence ID" value="XBH22174.1"/>
    <property type="molecule type" value="Genomic_DNA"/>
</dbReference>
<keyword evidence="4" id="KW-0904">Protein phosphatase</keyword>